<dbReference type="VEuPathDB" id="VectorBase:AQUA015308"/>
<evidence type="ECO:0000313" key="1">
    <source>
        <dbReference type="EnsemblMetazoa" id="AQUA015308-PA"/>
    </source>
</evidence>
<protein>
    <submittedName>
        <fullName evidence="1">Uncharacterized protein</fullName>
    </submittedName>
</protein>
<reference evidence="1" key="1">
    <citation type="submission" date="2020-05" db="UniProtKB">
        <authorList>
            <consortium name="EnsemblMetazoa"/>
        </authorList>
    </citation>
    <scope>IDENTIFICATION</scope>
    <source>
        <strain evidence="1">SANGQUA</strain>
    </source>
</reference>
<dbReference type="Proteomes" id="UP000076407">
    <property type="component" value="Unassembled WGS sequence"/>
</dbReference>
<proteinExistence type="predicted"/>
<keyword evidence="2" id="KW-1185">Reference proteome</keyword>
<dbReference type="EnsemblMetazoa" id="AQUA015308-RA">
    <property type="protein sequence ID" value="AQUA015308-PA"/>
    <property type="gene ID" value="AQUA015308"/>
</dbReference>
<name>A0A182XU27_ANOQN</name>
<sequence>MQKITPTLKQNNQNDTEKK</sequence>
<dbReference type="AlphaFoldDB" id="A0A182XU27"/>
<accession>A0A182XU27</accession>
<evidence type="ECO:0000313" key="2">
    <source>
        <dbReference type="Proteomes" id="UP000076407"/>
    </source>
</evidence>
<organism evidence="1 2">
    <name type="scientific">Anopheles quadriannulatus</name>
    <name type="common">Mosquito</name>
    <dbReference type="NCBI Taxonomy" id="34691"/>
    <lineage>
        <taxon>Eukaryota</taxon>
        <taxon>Metazoa</taxon>
        <taxon>Ecdysozoa</taxon>
        <taxon>Arthropoda</taxon>
        <taxon>Hexapoda</taxon>
        <taxon>Insecta</taxon>
        <taxon>Pterygota</taxon>
        <taxon>Neoptera</taxon>
        <taxon>Endopterygota</taxon>
        <taxon>Diptera</taxon>
        <taxon>Nematocera</taxon>
        <taxon>Culicoidea</taxon>
        <taxon>Culicidae</taxon>
        <taxon>Anophelinae</taxon>
        <taxon>Anopheles</taxon>
    </lineage>
</organism>